<dbReference type="RefSeq" id="WP_092749225.1">
    <property type="nucleotide sequence ID" value="NZ_FMYL01000009.1"/>
</dbReference>
<reference evidence="2" key="1">
    <citation type="submission" date="2016-09" db="EMBL/GenBank/DDBJ databases">
        <authorList>
            <person name="Varghese N."/>
            <person name="Submissions S."/>
        </authorList>
    </citation>
    <scope>NUCLEOTIDE SEQUENCE [LARGE SCALE GENOMIC DNA]</scope>
    <source>
        <strain evidence="2">ANC 4422</strain>
    </source>
</reference>
<evidence type="ECO:0000313" key="1">
    <source>
        <dbReference type="EMBL" id="SDC10673.1"/>
    </source>
</evidence>
<name>A0A1G6IW67_9GAMM</name>
<evidence type="ECO:0000313" key="2">
    <source>
        <dbReference type="Proteomes" id="UP000242501"/>
    </source>
</evidence>
<proteinExistence type="predicted"/>
<sequence length="64" mass="7500">MSNQLIELLEVIEIEKEGYDTIRFKQGSLFKVIHDSESHILVKADNDFTFTLAKLGQNKLWQYL</sequence>
<dbReference type="Proteomes" id="UP000242501">
    <property type="component" value="Unassembled WGS sequence"/>
</dbReference>
<dbReference type="EMBL" id="FMYL01000009">
    <property type="protein sequence ID" value="SDC10673.1"/>
    <property type="molecule type" value="Genomic_DNA"/>
</dbReference>
<dbReference type="AlphaFoldDB" id="A0A1G6IW67"/>
<dbReference type="OrthoDB" id="6699275at2"/>
<protein>
    <submittedName>
        <fullName evidence="1">Uncharacterized protein</fullName>
    </submittedName>
</protein>
<gene>
    <name evidence="1" type="ORF">SAMN05421733_10965</name>
</gene>
<keyword evidence="2" id="KW-1185">Reference proteome</keyword>
<organism evidence="1 2">
    <name type="scientific">Acinetobacter boissieri</name>
    <dbReference type="NCBI Taxonomy" id="1219383"/>
    <lineage>
        <taxon>Bacteria</taxon>
        <taxon>Pseudomonadati</taxon>
        <taxon>Pseudomonadota</taxon>
        <taxon>Gammaproteobacteria</taxon>
        <taxon>Moraxellales</taxon>
        <taxon>Moraxellaceae</taxon>
        <taxon>Acinetobacter</taxon>
    </lineage>
</organism>
<accession>A0A1G6IW67</accession>